<accession>A0A7W3N0H5</accession>
<dbReference type="AlphaFoldDB" id="A0A7W3N0H5"/>
<gene>
    <name evidence="4" type="ORF">HNR21_004158</name>
</gene>
<feature type="domain" description="STAS" evidence="3">
    <location>
        <begin position="6"/>
        <end position="115"/>
    </location>
</feature>
<protein>
    <recommendedName>
        <fullName evidence="2">Anti-sigma factor antagonist</fullName>
    </recommendedName>
</protein>
<name>A0A7W3N0H5_9ACTN</name>
<organism evidence="4 5">
    <name type="scientific">Thermomonospora cellulosilytica</name>
    <dbReference type="NCBI Taxonomy" id="1411118"/>
    <lineage>
        <taxon>Bacteria</taxon>
        <taxon>Bacillati</taxon>
        <taxon>Actinomycetota</taxon>
        <taxon>Actinomycetes</taxon>
        <taxon>Streptosporangiales</taxon>
        <taxon>Thermomonosporaceae</taxon>
        <taxon>Thermomonospora</taxon>
    </lineage>
</organism>
<dbReference type="PANTHER" id="PTHR33495">
    <property type="entry name" value="ANTI-SIGMA FACTOR ANTAGONIST TM_1081-RELATED-RELATED"/>
    <property type="match status" value="1"/>
</dbReference>
<sequence>MESDRVRVSHRRVSDVTVIRIAGELDVDAVDEVTAAIDRARRSDDDRLVFDLGGLEFLDNMGLRALIAAWKHARAHGGAVHLAALRPNVRWVLDVTQLNAYLPIHADVEDAVRAATAASADAPAEAEWDET</sequence>
<evidence type="ECO:0000313" key="4">
    <source>
        <dbReference type="EMBL" id="MBA9005276.1"/>
    </source>
</evidence>
<dbReference type="Proteomes" id="UP000539313">
    <property type="component" value="Unassembled WGS sequence"/>
</dbReference>
<dbReference type="SUPFAM" id="SSF52091">
    <property type="entry name" value="SpoIIaa-like"/>
    <property type="match status" value="1"/>
</dbReference>
<evidence type="ECO:0000313" key="5">
    <source>
        <dbReference type="Proteomes" id="UP000539313"/>
    </source>
</evidence>
<dbReference type="CDD" id="cd07043">
    <property type="entry name" value="STAS_anti-anti-sigma_factors"/>
    <property type="match status" value="1"/>
</dbReference>
<dbReference type="InterPro" id="IPR002645">
    <property type="entry name" value="STAS_dom"/>
</dbReference>
<comment type="similarity">
    <text evidence="1 2">Belongs to the anti-sigma-factor antagonist family.</text>
</comment>
<dbReference type="InterPro" id="IPR003658">
    <property type="entry name" value="Anti-sigma_ant"/>
</dbReference>
<dbReference type="Gene3D" id="3.30.750.24">
    <property type="entry name" value="STAS domain"/>
    <property type="match status" value="1"/>
</dbReference>
<dbReference type="RefSeq" id="WP_182706491.1">
    <property type="nucleotide sequence ID" value="NZ_JACJII010000001.1"/>
</dbReference>
<dbReference type="PROSITE" id="PS50801">
    <property type="entry name" value="STAS"/>
    <property type="match status" value="1"/>
</dbReference>
<evidence type="ECO:0000259" key="3">
    <source>
        <dbReference type="PROSITE" id="PS50801"/>
    </source>
</evidence>
<dbReference type="Pfam" id="PF01740">
    <property type="entry name" value="STAS"/>
    <property type="match status" value="1"/>
</dbReference>
<dbReference type="NCBIfam" id="TIGR00377">
    <property type="entry name" value="ant_ant_sig"/>
    <property type="match status" value="1"/>
</dbReference>
<dbReference type="GO" id="GO:0043856">
    <property type="term" value="F:anti-sigma factor antagonist activity"/>
    <property type="evidence" value="ECO:0007669"/>
    <property type="project" value="InterPro"/>
</dbReference>
<keyword evidence="5" id="KW-1185">Reference proteome</keyword>
<evidence type="ECO:0000256" key="2">
    <source>
        <dbReference type="RuleBase" id="RU003749"/>
    </source>
</evidence>
<dbReference type="PANTHER" id="PTHR33495:SF2">
    <property type="entry name" value="ANTI-SIGMA FACTOR ANTAGONIST TM_1081-RELATED"/>
    <property type="match status" value="1"/>
</dbReference>
<reference evidence="4 5" key="1">
    <citation type="submission" date="2020-08" db="EMBL/GenBank/DDBJ databases">
        <title>Sequencing the genomes of 1000 actinobacteria strains.</title>
        <authorList>
            <person name="Klenk H.-P."/>
        </authorList>
    </citation>
    <scope>NUCLEOTIDE SEQUENCE [LARGE SCALE GENOMIC DNA]</scope>
    <source>
        <strain evidence="4 5">DSM 45823</strain>
    </source>
</reference>
<comment type="caution">
    <text evidence="4">The sequence shown here is derived from an EMBL/GenBank/DDBJ whole genome shotgun (WGS) entry which is preliminary data.</text>
</comment>
<dbReference type="InterPro" id="IPR036513">
    <property type="entry name" value="STAS_dom_sf"/>
</dbReference>
<evidence type="ECO:0000256" key="1">
    <source>
        <dbReference type="ARBA" id="ARBA00009013"/>
    </source>
</evidence>
<proteinExistence type="inferred from homology"/>
<dbReference type="EMBL" id="JACJII010000001">
    <property type="protein sequence ID" value="MBA9005276.1"/>
    <property type="molecule type" value="Genomic_DNA"/>
</dbReference>